<dbReference type="Proteomes" id="UP000594638">
    <property type="component" value="Unassembled WGS sequence"/>
</dbReference>
<evidence type="ECO:0000313" key="1">
    <source>
        <dbReference type="EMBL" id="CAA3016498.1"/>
    </source>
</evidence>
<evidence type="ECO:0000313" key="2">
    <source>
        <dbReference type="Proteomes" id="UP000594638"/>
    </source>
</evidence>
<dbReference type="Pfam" id="PF14223">
    <property type="entry name" value="Retrotran_gag_2"/>
    <property type="match status" value="1"/>
</dbReference>
<dbReference type="AlphaFoldDB" id="A0A8S0UGG1"/>
<dbReference type="Gramene" id="OE9A094279T1">
    <property type="protein sequence ID" value="OE9A094279C1"/>
    <property type="gene ID" value="OE9A094279"/>
</dbReference>
<comment type="caution">
    <text evidence="1">The sequence shown here is derived from an EMBL/GenBank/DDBJ whole genome shotgun (WGS) entry which is preliminary data.</text>
</comment>
<protein>
    <submittedName>
        <fullName evidence="1">Retrotransposon, Ty1-copia subclass</fullName>
    </submittedName>
</protein>
<sequence>MASSSIAKFDVTKFDGSGNFELWQRRVKELLEQQGMMKALSRKKPEGTLDADWEELEARAVGTIRLCLADEIVYQVMDVESPAEVWEKLESRYMSKSLTNKLHLKERLYGLKMLEGTDLIQHTNVFNQIISDLLRLEIKFDDEDKAMILLYSLPPSYDHLVTTLT</sequence>
<accession>A0A8S0UGG1</accession>
<organism evidence="1 2">
    <name type="scientific">Olea europaea subsp. europaea</name>
    <dbReference type="NCBI Taxonomy" id="158383"/>
    <lineage>
        <taxon>Eukaryota</taxon>
        <taxon>Viridiplantae</taxon>
        <taxon>Streptophyta</taxon>
        <taxon>Embryophyta</taxon>
        <taxon>Tracheophyta</taxon>
        <taxon>Spermatophyta</taxon>
        <taxon>Magnoliopsida</taxon>
        <taxon>eudicotyledons</taxon>
        <taxon>Gunneridae</taxon>
        <taxon>Pentapetalae</taxon>
        <taxon>asterids</taxon>
        <taxon>lamiids</taxon>
        <taxon>Lamiales</taxon>
        <taxon>Oleaceae</taxon>
        <taxon>Oleeae</taxon>
        <taxon>Olea</taxon>
    </lineage>
</organism>
<gene>
    <name evidence="1" type="ORF">OLEA9_A094279</name>
</gene>
<reference evidence="1 2" key="1">
    <citation type="submission" date="2019-12" db="EMBL/GenBank/DDBJ databases">
        <authorList>
            <person name="Alioto T."/>
            <person name="Alioto T."/>
            <person name="Gomez Garrido J."/>
        </authorList>
    </citation>
    <scope>NUCLEOTIDE SEQUENCE [LARGE SCALE GENOMIC DNA]</scope>
</reference>
<name>A0A8S0UGG1_OLEEU</name>
<dbReference type="OrthoDB" id="1727805at2759"/>
<proteinExistence type="predicted"/>
<keyword evidence="2" id="KW-1185">Reference proteome</keyword>
<dbReference type="EMBL" id="CACTIH010007622">
    <property type="protein sequence ID" value="CAA3016498.1"/>
    <property type="molecule type" value="Genomic_DNA"/>
</dbReference>